<evidence type="ECO:0000256" key="1">
    <source>
        <dbReference type="SAM" id="MobiDB-lite"/>
    </source>
</evidence>
<name>A0A167P9H0_CALVF</name>
<reference evidence="2 3" key="1">
    <citation type="journal article" date="2016" name="Mol. Biol. Evol.">
        <title>Comparative Genomics of Early-Diverging Mushroom-Forming Fungi Provides Insights into the Origins of Lignocellulose Decay Capabilities.</title>
        <authorList>
            <person name="Nagy L.G."/>
            <person name="Riley R."/>
            <person name="Tritt A."/>
            <person name="Adam C."/>
            <person name="Daum C."/>
            <person name="Floudas D."/>
            <person name="Sun H."/>
            <person name="Yadav J.S."/>
            <person name="Pangilinan J."/>
            <person name="Larsson K.H."/>
            <person name="Matsuura K."/>
            <person name="Barry K."/>
            <person name="Labutti K."/>
            <person name="Kuo R."/>
            <person name="Ohm R.A."/>
            <person name="Bhattacharya S.S."/>
            <person name="Shirouzu T."/>
            <person name="Yoshinaga Y."/>
            <person name="Martin F.M."/>
            <person name="Grigoriev I.V."/>
            <person name="Hibbett D.S."/>
        </authorList>
    </citation>
    <scope>NUCLEOTIDE SEQUENCE [LARGE SCALE GENOMIC DNA]</scope>
    <source>
        <strain evidence="2 3">TUFC12733</strain>
    </source>
</reference>
<gene>
    <name evidence="2" type="ORF">CALVIDRAFT_525999</name>
</gene>
<evidence type="ECO:0000313" key="3">
    <source>
        <dbReference type="Proteomes" id="UP000076738"/>
    </source>
</evidence>
<feature type="compositionally biased region" description="Acidic residues" evidence="1">
    <location>
        <begin position="242"/>
        <end position="254"/>
    </location>
</feature>
<dbReference type="AlphaFoldDB" id="A0A167P9H0"/>
<feature type="compositionally biased region" description="Low complexity" evidence="1">
    <location>
        <begin position="118"/>
        <end position="135"/>
    </location>
</feature>
<feature type="compositionally biased region" description="Basic and acidic residues" evidence="1">
    <location>
        <begin position="724"/>
        <end position="734"/>
    </location>
</feature>
<proteinExistence type="predicted"/>
<feature type="region of interest" description="Disordered" evidence="1">
    <location>
        <begin position="174"/>
        <end position="254"/>
    </location>
</feature>
<dbReference type="Proteomes" id="UP000076738">
    <property type="component" value="Unassembled WGS sequence"/>
</dbReference>
<feature type="compositionally biased region" description="Polar residues" evidence="1">
    <location>
        <begin position="103"/>
        <end position="117"/>
    </location>
</feature>
<feature type="region of interest" description="Disordered" evidence="1">
    <location>
        <begin position="654"/>
        <end position="780"/>
    </location>
</feature>
<accession>A0A167P9H0</accession>
<feature type="compositionally biased region" description="Pro residues" evidence="1">
    <location>
        <begin position="220"/>
        <end position="231"/>
    </location>
</feature>
<feature type="compositionally biased region" description="Basic and acidic residues" evidence="1">
    <location>
        <begin position="232"/>
        <end position="241"/>
    </location>
</feature>
<protein>
    <submittedName>
        <fullName evidence="2">Uncharacterized protein</fullName>
    </submittedName>
</protein>
<keyword evidence="3" id="KW-1185">Reference proteome</keyword>
<feature type="region of interest" description="Disordered" evidence="1">
    <location>
        <begin position="100"/>
        <end position="136"/>
    </location>
</feature>
<feature type="compositionally biased region" description="Basic residues" evidence="1">
    <location>
        <begin position="669"/>
        <end position="678"/>
    </location>
</feature>
<organism evidence="2 3">
    <name type="scientific">Calocera viscosa (strain TUFC12733)</name>
    <dbReference type="NCBI Taxonomy" id="1330018"/>
    <lineage>
        <taxon>Eukaryota</taxon>
        <taxon>Fungi</taxon>
        <taxon>Dikarya</taxon>
        <taxon>Basidiomycota</taxon>
        <taxon>Agaricomycotina</taxon>
        <taxon>Dacrymycetes</taxon>
        <taxon>Dacrymycetales</taxon>
        <taxon>Dacrymycetaceae</taxon>
        <taxon>Calocera</taxon>
    </lineage>
</organism>
<sequence length="842" mass="92952">MSSDLTDRRQYSRITNENLPPDFFYSPYQSNTKAAPSNDPKCASFYSQDLGAQCLGIDSFGAGMFSSNDHPPFNLAVDPLLPFLLNNPVPGLVPHSMPDRTFLGSTNSGQSTYQDPTSYNYPWSSGSSLSPRNNSDNSFNENQWSFTSSNSDAIPSFFANHLTVSSNGVLCASDQQDQNQPTAPRKADPSDPSGSATGNKDGDGEPPTSPGGGFSDPNVPGQPPSGPPSPSDRPDRGHTDQEESDDDDDNSDDPEEQLLLDAIQASISGSANSAEALDRRETAFALMSSYYHKIWPRAVGALPESSKVGRRVAKALVQSIVDLTCERYGLGPDRLWKDIGGFSSLARTTNAWNLFQKRARMQLAPGDDLLKRVSEIYDPALTRANYRQEARANPNLQIELEQWDTEHGLPKDDRLRASERQALFDRMTASAKWLFSESERKAQIGGRFQLVGLNPLDGGTMVVVWESEALRGIGESIYCLTLDGERIRARDWTTHKFAAITTHPPPDDSVDPRAHEGTKTVGVREMKVAIKERGKVLLHDAMRLNDPNAPAPPFNRWGPHIEDAMIQYQCTLVNWPTESVFPHDMIKDLQTTQHDDLRPIWIAYTTDVTRLRVTVRRWPKDAIKTPHSCNPPLIIRVDGSVWSYNEEIARRNALPAPARSSGGASLRPKSLRKLKRKRDTSVPSSQGSSFERDEESQDRIAKRQGKRRQLTDDPVQELVPRGRKNSDHGDDERTQSNPNMSSGSGDAVHLTNDRPSQLLSIGSVFPPSEPDQTHALSQHPTGQLFDLRQPVPSSSVDCSLLFCHPLSSSSRSSKPLKTNICPGPFSQPDLSLQFPPISILLG</sequence>
<feature type="compositionally biased region" description="Polar residues" evidence="1">
    <location>
        <begin position="735"/>
        <end position="744"/>
    </location>
</feature>
<dbReference type="EMBL" id="KV417275">
    <property type="protein sequence ID" value="KZO98550.1"/>
    <property type="molecule type" value="Genomic_DNA"/>
</dbReference>
<evidence type="ECO:0000313" key="2">
    <source>
        <dbReference type="EMBL" id="KZO98550.1"/>
    </source>
</evidence>